<dbReference type="SUPFAM" id="SSF53448">
    <property type="entry name" value="Nucleotide-diphospho-sugar transferases"/>
    <property type="match status" value="1"/>
</dbReference>
<dbReference type="PANTHER" id="PTHR43685">
    <property type="entry name" value="GLYCOSYLTRANSFERASE"/>
    <property type="match status" value="1"/>
</dbReference>
<evidence type="ECO:0000313" key="2">
    <source>
        <dbReference type="EMBL" id="MBB3206290.1"/>
    </source>
</evidence>
<gene>
    <name evidence="2" type="ORF">FHS27_002099</name>
</gene>
<protein>
    <submittedName>
        <fullName evidence="2">GT2 family glycosyltransferase</fullName>
    </submittedName>
</protein>
<sequence length="350" mass="38998">MKKRPIPTLVPGMVTTVIPVFNRPEMLVSAVGSVLAQDYRPIEIIVADDGSTDQTPTVAEQLIEKNPDIIHYVRIENSGPGPAREAGRVIAKGEFIQYLDSDDRLLPNKFADQLAALNQHPDCDIAYGITRLVDEQGTVISEPFKWTDRKIDALFPGLLVDRWWCTHTPLYRRSLTDQIGPWCDMRWSQDWEYDARAGALGAKLVHCPTLVSEHVHHAGVRQTSGADWGRDPVRLRNRFDLLTTLWKNATKAGLPGEAQERQHFARWCFRIARQCGAVGLKSESAELLRVAKKASGQGVGSRGLAAYSAVGKMLGSRVTGRLATWLENYRVRPGKSTMNQSFEGQVGEQE</sequence>
<accession>A0A7W5H5U5</accession>
<reference evidence="2 3" key="1">
    <citation type="submission" date="2020-08" db="EMBL/GenBank/DDBJ databases">
        <title>Genomic Encyclopedia of Type Strains, Phase III (KMG-III): the genomes of soil and plant-associated and newly described type strains.</title>
        <authorList>
            <person name="Whitman W."/>
        </authorList>
    </citation>
    <scope>NUCLEOTIDE SEQUENCE [LARGE SCALE GENOMIC DNA]</scope>
    <source>
        <strain evidence="2 3">CECT 8075</strain>
    </source>
</reference>
<dbReference type="AlphaFoldDB" id="A0A7W5H5U5"/>
<dbReference type="PANTHER" id="PTHR43685:SF11">
    <property type="entry name" value="GLYCOSYLTRANSFERASE TAGX-RELATED"/>
    <property type="match status" value="1"/>
</dbReference>
<organism evidence="2 3">
    <name type="scientific">Aporhodopirellula rubra</name>
    <dbReference type="NCBI Taxonomy" id="980271"/>
    <lineage>
        <taxon>Bacteria</taxon>
        <taxon>Pseudomonadati</taxon>
        <taxon>Planctomycetota</taxon>
        <taxon>Planctomycetia</taxon>
        <taxon>Pirellulales</taxon>
        <taxon>Pirellulaceae</taxon>
        <taxon>Aporhodopirellula</taxon>
    </lineage>
</organism>
<proteinExistence type="predicted"/>
<evidence type="ECO:0000259" key="1">
    <source>
        <dbReference type="Pfam" id="PF00535"/>
    </source>
</evidence>
<dbReference type="Pfam" id="PF00535">
    <property type="entry name" value="Glycos_transf_2"/>
    <property type="match status" value="1"/>
</dbReference>
<dbReference type="InterPro" id="IPR029044">
    <property type="entry name" value="Nucleotide-diphossugar_trans"/>
</dbReference>
<name>A0A7W5H5U5_9BACT</name>
<evidence type="ECO:0000313" key="3">
    <source>
        <dbReference type="Proteomes" id="UP000536179"/>
    </source>
</evidence>
<dbReference type="GO" id="GO:0016740">
    <property type="term" value="F:transferase activity"/>
    <property type="evidence" value="ECO:0007669"/>
    <property type="project" value="UniProtKB-KW"/>
</dbReference>
<dbReference type="Proteomes" id="UP000536179">
    <property type="component" value="Unassembled WGS sequence"/>
</dbReference>
<feature type="domain" description="Glycosyltransferase 2-like" evidence="1">
    <location>
        <begin position="17"/>
        <end position="138"/>
    </location>
</feature>
<dbReference type="InterPro" id="IPR001173">
    <property type="entry name" value="Glyco_trans_2-like"/>
</dbReference>
<dbReference type="EMBL" id="JACHXU010000006">
    <property type="protein sequence ID" value="MBB3206290.1"/>
    <property type="molecule type" value="Genomic_DNA"/>
</dbReference>
<keyword evidence="2" id="KW-0808">Transferase</keyword>
<dbReference type="InterPro" id="IPR050834">
    <property type="entry name" value="Glycosyltransf_2"/>
</dbReference>
<keyword evidence="3" id="KW-1185">Reference proteome</keyword>
<comment type="caution">
    <text evidence="2">The sequence shown here is derived from an EMBL/GenBank/DDBJ whole genome shotgun (WGS) entry which is preliminary data.</text>
</comment>
<dbReference type="CDD" id="cd00761">
    <property type="entry name" value="Glyco_tranf_GTA_type"/>
    <property type="match status" value="1"/>
</dbReference>
<dbReference type="Gene3D" id="3.90.550.10">
    <property type="entry name" value="Spore Coat Polysaccharide Biosynthesis Protein SpsA, Chain A"/>
    <property type="match status" value="1"/>
</dbReference>
<dbReference type="RefSeq" id="WP_184304691.1">
    <property type="nucleotide sequence ID" value="NZ_JACHXU010000006.1"/>
</dbReference>